<feature type="chain" id="PRO_5007729031" evidence="1">
    <location>
        <begin position="19"/>
        <end position="227"/>
    </location>
</feature>
<dbReference type="EMBL" id="CAEY01000246">
    <property type="status" value="NOT_ANNOTATED_CDS"/>
    <property type="molecule type" value="Genomic_DNA"/>
</dbReference>
<accession>T1KMK8</accession>
<reference evidence="2" key="2">
    <citation type="submission" date="2015-06" db="UniProtKB">
        <authorList>
            <consortium name="EnsemblMetazoa"/>
        </authorList>
    </citation>
    <scope>IDENTIFICATION</scope>
</reference>
<keyword evidence="3" id="KW-1185">Reference proteome</keyword>
<dbReference type="EnsemblMetazoa" id="tetur15g01980.1">
    <property type="protein sequence ID" value="tetur15g01980.1"/>
    <property type="gene ID" value="tetur15g01980"/>
</dbReference>
<organism evidence="2 3">
    <name type="scientific">Tetranychus urticae</name>
    <name type="common">Two-spotted spider mite</name>
    <dbReference type="NCBI Taxonomy" id="32264"/>
    <lineage>
        <taxon>Eukaryota</taxon>
        <taxon>Metazoa</taxon>
        <taxon>Ecdysozoa</taxon>
        <taxon>Arthropoda</taxon>
        <taxon>Chelicerata</taxon>
        <taxon>Arachnida</taxon>
        <taxon>Acari</taxon>
        <taxon>Acariformes</taxon>
        <taxon>Trombidiformes</taxon>
        <taxon>Prostigmata</taxon>
        <taxon>Eleutherengona</taxon>
        <taxon>Raphignathae</taxon>
        <taxon>Tetranychoidea</taxon>
        <taxon>Tetranychidae</taxon>
        <taxon>Tetranychus</taxon>
    </lineage>
</organism>
<dbReference type="OrthoDB" id="202825at2759"/>
<proteinExistence type="predicted"/>
<evidence type="ECO:0000313" key="2">
    <source>
        <dbReference type="EnsemblMetazoa" id="tetur15g01980.1"/>
    </source>
</evidence>
<feature type="signal peptide" evidence="1">
    <location>
        <begin position="1"/>
        <end position="18"/>
    </location>
</feature>
<gene>
    <name evidence="2" type="primary">107365530</name>
</gene>
<name>T1KMK8_TETUR</name>
<keyword evidence="1" id="KW-0732">Signal</keyword>
<dbReference type="KEGG" id="tut:107365530"/>
<dbReference type="AlphaFoldDB" id="T1KMK8"/>
<evidence type="ECO:0000313" key="3">
    <source>
        <dbReference type="Proteomes" id="UP000015104"/>
    </source>
</evidence>
<evidence type="ECO:0000256" key="1">
    <source>
        <dbReference type="SAM" id="SignalP"/>
    </source>
</evidence>
<dbReference type="HOGENOM" id="CLU_111735_0_0_1"/>
<reference evidence="3" key="1">
    <citation type="submission" date="2011-08" db="EMBL/GenBank/DDBJ databases">
        <authorList>
            <person name="Rombauts S."/>
        </authorList>
    </citation>
    <scope>NUCLEOTIDE SEQUENCE</scope>
    <source>
        <strain evidence="3">London</strain>
    </source>
</reference>
<sequence>MKFSLALIAIFCVSAISAAPVKEPSPFVQAVVNLVEGFVQRLEKPIPGWDNKASLEKNVLAVIDKPLEAKVIPGWNPDASVRDNLISATEAYVKSLKIQGLDENKSVAENVKIVVSDFVDKLPIPSIFPKDQIKQDFINNVLEQLKKIQFKGFDLNKSVDEDITVVVDDVLEGVKGYDPKASLEDYVNAAVKNLLDQIRFPGYSPNKTLDENVAEFLENVVFKDFPL</sequence>
<protein>
    <submittedName>
        <fullName evidence="2">Uncharacterized protein</fullName>
    </submittedName>
</protein>
<dbReference type="Proteomes" id="UP000015104">
    <property type="component" value="Unassembled WGS sequence"/>
</dbReference>